<feature type="region of interest" description="Disordered" evidence="1">
    <location>
        <begin position="365"/>
        <end position="407"/>
    </location>
</feature>
<organism evidence="2 3">
    <name type="scientific">Wallemia hederae</name>
    <dbReference type="NCBI Taxonomy" id="1540922"/>
    <lineage>
        <taxon>Eukaryota</taxon>
        <taxon>Fungi</taxon>
        <taxon>Dikarya</taxon>
        <taxon>Basidiomycota</taxon>
        <taxon>Wallemiomycotina</taxon>
        <taxon>Wallemiomycetes</taxon>
        <taxon>Wallemiales</taxon>
        <taxon>Wallemiaceae</taxon>
        <taxon>Wallemia</taxon>
    </lineage>
</organism>
<dbReference type="InterPro" id="IPR014752">
    <property type="entry name" value="Arrestin-like_C"/>
</dbReference>
<gene>
    <name evidence="2" type="ORF">E3P99_03041</name>
</gene>
<comment type="caution">
    <text evidence="2">The sequence shown here is derived from an EMBL/GenBank/DDBJ whole genome shotgun (WGS) entry which is preliminary data.</text>
</comment>
<dbReference type="EMBL" id="SPNW01000050">
    <property type="protein sequence ID" value="TIA87672.1"/>
    <property type="molecule type" value="Genomic_DNA"/>
</dbReference>
<dbReference type="Gene3D" id="2.60.40.640">
    <property type="match status" value="1"/>
</dbReference>
<evidence type="ECO:0000313" key="3">
    <source>
        <dbReference type="Proteomes" id="UP000310189"/>
    </source>
</evidence>
<dbReference type="Proteomes" id="UP000310189">
    <property type="component" value="Unassembled WGS sequence"/>
</dbReference>
<dbReference type="OrthoDB" id="3345971at2759"/>
<reference evidence="2 3" key="1">
    <citation type="submission" date="2019-03" db="EMBL/GenBank/DDBJ databases">
        <title>Sequencing 23 genomes of Wallemia ichthyophaga.</title>
        <authorList>
            <person name="Gostincar C."/>
        </authorList>
    </citation>
    <scope>NUCLEOTIDE SEQUENCE [LARGE SCALE GENOMIC DNA]</scope>
    <source>
        <strain evidence="2 3">EXF-5753</strain>
    </source>
</reference>
<name>A0A4T0FH55_9BASI</name>
<protein>
    <recommendedName>
        <fullName evidence="4">Arrestin-like N-terminal domain-containing protein</fullName>
    </recommendedName>
</protein>
<proteinExistence type="predicted"/>
<accession>A0A4T0FH55</accession>
<sequence>MPATLTLNLPRSHNVFTFSPIEPTKEIVGIATLTLPTARKIKSIDVDLKGVEEVHLSRGKEKHELISERFNICGERTMQAGEHHLDFFFFVPNTFVYERHSHGTSFQYIKATVVFDEWMAFTLTQKLDLLFAAHPKGWGYIPFGESVQTAVDGLGPVEVTYNTRHLTVSAVLEMELHLARAASDLRVHGLQLSVEQLTTLFSRSDAQYKEVLPAVSHVILNKGSKTMSTDILPERLSQDYPIKARYLTRLPDDTKIRGSHCDYTDSAIQSTHRLVLDIWHSTYAKPVVYKARIALPVKIPHCLLSFDSVLLPRYEDHVKMQQLRENDRRTYAGIGKERQESCNCTKSYEEAKAVAMSIHDIVSPIGKSSSGRGDREGFYVAPNDTELSKRDDPPKYLYNPADERGEE</sequence>
<evidence type="ECO:0000256" key="1">
    <source>
        <dbReference type="SAM" id="MobiDB-lite"/>
    </source>
</evidence>
<evidence type="ECO:0008006" key="4">
    <source>
        <dbReference type="Google" id="ProtNLM"/>
    </source>
</evidence>
<keyword evidence="3" id="KW-1185">Reference proteome</keyword>
<evidence type="ECO:0000313" key="2">
    <source>
        <dbReference type="EMBL" id="TIA87672.1"/>
    </source>
</evidence>
<dbReference type="AlphaFoldDB" id="A0A4T0FH55"/>